<feature type="domain" description="Carbohydrate kinase FGGY N-terminal" evidence="5">
    <location>
        <begin position="4"/>
        <end position="245"/>
    </location>
</feature>
<dbReference type="InterPro" id="IPR000577">
    <property type="entry name" value="Carb_kinase_FGGY"/>
</dbReference>
<proteinExistence type="inferred from homology"/>
<dbReference type="Pfam" id="PF02782">
    <property type="entry name" value="FGGY_C"/>
    <property type="match status" value="1"/>
</dbReference>
<dbReference type="PANTHER" id="PTHR43095">
    <property type="entry name" value="SUGAR KINASE"/>
    <property type="match status" value="1"/>
</dbReference>
<dbReference type="RefSeq" id="WP_114351994.1">
    <property type="nucleotide sequence ID" value="NZ_QPJJ01000003.1"/>
</dbReference>
<evidence type="ECO:0000259" key="5">
    <source>
        <dbReference type="Pfam" id="PF00370"/>
    </source>
</evidence>
<dbReference type="Proteomes" id="UP000252585">
    <property type="component" value="Unassembled WGS sequence"/>
</dbReference>
<evidence type="ECO:0000313" key="7">
    <source>
        <dbReference type="EMBL" id="RCW74888.1"/>
    </source>
</evidence>
<dbReference type="SUPFAM" id="SSF53067">
    <property type="entry name" value="Actin-like ATPase domain"/>
    <property type="match status" value="2"/>
</dbReference>
<dbReference type="InterPro" id="IPR018485">
    <property type="entry name" value="FGGY_C"/>
</dbReference>
<keyword evidence="8" id="KW-1185">Reference proteome</keyword>
<evidence type="ECO:0000256" key="2">
    <source>
        <dbReference type="ARBA" id="ARBA00022679"/>
    </source>
</evidence>
<dbReference type="PROSITE" id="PS00933">
    <property type="entry name" value="FGGY_KINASES_1"/>
    <property type="match status" value="1"/>
</dbReference>
<accession>A0A368Y6B3</accession>
<dbReference type="PROSITE" id="PS00445">
    <property type="entry name" value="FGGY_KINASES_2"/>
    <property type="match status" value="1"/>
</dbReference>
<dbReference type="EMBL" id="QPJJ01000003">
    <property type="protein sequence ID" value="RCW74888.1"/>
    <property type="molecule type" value="Genomic_DNA"/>
</dbReference>
<evidence type="ECO:0000313" key="8">
    <source>
        <dbReference type="Proteomes" id="UP000252585"/>
    </source>
</evidence>
<dbReference type="OrthoDB" id="9805576at2"/>
<organism evidence="7 8">
    <name type="scientific">Saliterribacillus persicus</name>
    <dbReference type="NCBI Taxonomy" id="930114"/>
    <lineage>
        <taxon>Bacteria</taxon>
        <taxon>Bacillati</taxon>
        <taxon>Bacillota</taxon>
        <taxon>Bacilli</taxon>
        <taxon>Bacillales</taxon>
        <taxon>Bacillaceae</taxon>
        <taxon>Saliterribacillus</taxon>
    </lineage>
</organism>
<dbReference type="GO" id="GO:0016301">
    <property type="term" value="F:kinase activity"/>
    <property type="evidence" value="ECO:0007669"/>
    <property type="project" value="UniProtKB-KW"/>
</dbReference>
<dbReference type="GO" id="GO:0016773">
    <property type="term" value="F:phosphotransferase activity, alcohol group as acceptor"/>
    <property type="evidence" value="ECO:0007669"/>
    <property type="project" value="InterPro"/>
</dbReference>
<dbReference type="InterPro" id="IPR018483">
    <property type="entry name" value="Carb_kinase_FGGY_CS"/>
</dbReference>
<dbReference type="PANTHER" id="PTHR43095:SF2">
    <property type="entry name" value="GLUCONOKINASE"/>
    <property type="match status" value="1"/>
</dbReference>
<evidence type="ECO:0000259" key="6">
    <source>
        <dbReference type="Pfam" id="PF02782"/>
    </source>
</evidence>
<evidence type="ECO:0000256" key="1">
    <source>
        <dbReference type="ARBA" id="ARBA00009156"/>
    </source>
</evidence>
<keyword evidence="2 4" id="KW-0808">Transferase</keyword>
<keyword evidence="3 4" id="KW-0418">Kinase</keyword>
<feature type="domain" description="Carbohydrate kinase FGGY C-terminal" evidence="6">
    <location>
        <begin position="255"/>
        <end position="437"/>
    </location>
</feature>
<evidence type="ECO:0000256" key="3">
    <source>
        <dbReference type="ARBA" id="ARBA00022777"/>
    </source>
</evidence>
<dbReference type="GO" id="GO:0005975">
    <property type="term" value="P:carbohydrate metabolic process"/>
    <property type="evidence" value="ECO:0007669"/>
    <property type="project" value="InterPro"/>
</dbReference>
<dbReference type="InterPro" id="IPR043129">
    <property type="entry name" value="ATPase_NBD"/>
</dbReference>
<dbReference type="Gene3D" id="3.30.420.40">
    <property type="match status" value="2"/>
</dbReference>
<dbReference type="InterPro" id="IPR018484">
    <property type="entry name" value="FGGY_N"/>
</dbReference>
<protein>
    <submittedName>
        <fullName evidence="7">Gluconate kinase (FGGY family)</fullName>
    </submittedName>
</protein>
<dbReference type="CDD" id="cd07770">
    <property type="entry name" value="ASKHA_NBD_FGGY_GntK"/>
    <property type="match status" value="1"/>
</dbReference>
<evidence type="ECO:0000256" key="4">
    <source>
        <dbReference type="RuleBase" id="RU003733"/>
    </source>
</evidence>
<comment type="caution">
    <text evidence="7">The sequence shown here is derived from an EMBL/GenBank/DDBJ whole genome shotgun (WGS) entry which is preliminary data.</text>
</comment>
<dbReference type="Pfam" id="PF00370">
    <property type="entry name" value="FGGY_N"/>
    <property type="match status" value="1"/>
</dbReference>
<dbReference type="InterPro" id="IPR050406">
    <property type="entry name" value="FGGY_Carb_Kinase"/>
</dbReference>
<sequence>MREIVIGLDIGTTSVKAVAFDMQGKVVDEAEEMIETLYPEEGHVEQNPEDITDKSQKVLKAVFSTMQNENVLAVGISCAMHSLICVDENGQALSNMSIWSDGRSTEIARKLSAYGGKDIYTKTGTPIHPMTPLLKLMWMKENRYDAYYKASYFMSMKEYLLYKWSQKRLIDYSMASATGLLNVKNLDWDTDAMLLAGVKRDQLSAIVPPTTAVEGLDLEVTKALGWPENCPLVIGAADGQLANLGNGAIEPGEVAITAGTSGAIRQMITGQHVNPNQATFSYAFTEDKSIIGGPTNNGGIALQWLKDVMEFQGSHDDFLKGAEEVGVGADGILFIPYINGERAPVWNQDAKGSFYGLNITHKRPHFVRAVLEGIVFNLYQIGQSLEEIAGAPKTISVNGGLSKSPLWIQILADMFGKEIQLADTHHGAAWGAGWTALVGIQKAPSFEAIKESIIVDQVIKPNMDNHKKYQEKFERYQKFQNDIGKYF</sequence>
<gene>
    <name evidence="7" type="ORF">DFR57_103185</name>
</gene>
<dbReference type="PIRSF" id="PIRSF000538">
    <property type="entry name" value="GlpK"/>
    <property type="match status" value="1"/>
</dbReference>
<reference evidence="7 8" key="1">
    <citation type="submission" date="2018-07" db="EMBL/GenBank/DDBJ databases">
        <title>Genomic Encyclopedia of Type Strains, Phase IV (KMG-IV): sequencing the most valuable type-strain genomes for metagenomic binning, comparative biology and taxonomic classification.</title>
        <authorList>
            <person name="Goeker M."/>
        </authorList>
    </citation>
    <scope>NUCLEOTIDE SEQUENCE [LARGE SCALE GENOMIC DNA]</scope>
    <source>
        <strain evidence="7 8">DSM 27696</strain>
    </source>
</reference>
<dbReference type="AlphaFoldDB" id="A0A368Y6B3"/>
<name>A0A368Y6B3_9BACI</name>
<comment type="similarity">
    <text evidence="1 4">Belongs to the FGGY kinase family.</text>
</comment>